<dbReference type="SUPFAM" id="SSF56281">
    <property type="entry name" value="Metallo-hydrolase/oxidoreductase"/>
    <property type="match status" value="1"/>
</dbReference>
<comment type="subunit">
    <text evidence="3">Homodimer.</text>
</comment>
<gene>
    <name evidence="12" type="ORF">NMOB1V02_LOCUS7781</name>
</gene>
<comment type="function">
    <text evidence="10">Endoribonuclease that catalyzes the hydrolysis of histone-coding pre-mRNA 3'-end. Involved in histone pre-mRNA processing during the S-phase of the cell cycle, which is required for entering/progressing through S-phase. Cleaves histone pre-mRNA at a major and a minor cleavage site after the 5'-ACCCA-3' and the 5'-ACCCACA-3' sequence, respectively, and located downstream of the stem-loop. May require the presence of the HDE element located at the histone pre-RNA 3'-end to avoid non-specific cleavage.</text>
</comment>
<dbReference type="GO" id="GO:0031123">
    <property type="term" value="P:RNA 3'-end processing"/>
    <property type="evidence" value="ECO:0007669"/>
    <property type="project" value="UniProtKB-ARBA"/>
</dbReference>
<dbReference type="InterPro" id="IPR000832">
    <property type="entry name" value="GPCR_2_secretin-like"/>
</dbReference>
<dbReference type="PANTHER" id="PTHR23200:SF48">
    <property type="entry name" value="METALLO-BETA-LACTAMASE DOMAIN-CONTAINING PROTEIN 1"/>
    <property type="match status" value="1"/>
</dbReference>
<keyword evidence="7" id="KW-0472">Membrane</keyword>
<protein>
    <recommendedName>
        <fullName evidence="4">Metallo-beta-lactamase domain-containing protein 1</fullName>
    </recommendedName>
    <alternativeName>
        <fullName evidence="8">Endoribonuclease MBLAC1</fullName>
    </alternativeName>
</protein>
<proteinExistence type="predicted"/>
<evidence type="ECO:0000256" key="3">
    <source>
        <dbReference type="ARBA" id="ARBA00011738"/>
    </source>
</evidence>
<dbReference type="GO" id="GO:0005829">
    <property type="term" value="C:cytosol"/>
    <property type="evidence" value="ECO:0007669"/>
    <property type="project" value="UniProtKB-SubCell"/>
</dbReference>
<feature type="domain" description="Metallo-beta-lactamase" evidence="11">
    <location>
        <begin position="61"/>
        <end position="230"/>
    </location>
</feature>
<dbReference type="GO" id="GO:0004930">
    <property type="term" value="F:G protein-coupled receptor activity"/>
    <property type="evidence" value="ECO:0007669"/>
    <property type="project" value="InterPro"/>
</dbReference>
<evidence type="ECO:0000256" key="9">
    <source>
        <dbReference type="ARBA" id="ARBA00044690"/>
    </source>
</evidence>
<evidence type="ECO:0000259" key="11">
    <source>
        <dbReference type="SMART" id="SM00849"/>
    </source>
</evidence>
<dbReference type="InterPro" id="IPR039344">
    <property type="entry name" value="MBLAC1"/>
</dbReference>
<evidence type="ECO:0000313" key="12">
    <source>
        <dbReference type="EMBL" id="CAD7280118.1"/>
    </source>
</evidence>
<dbReference type="SMART" id="SM00849">
    <property type="entry name" value="Lactamase_B"/>
    <property type="match status" value="1"/>
</dbReference>
<sequence length="249" mass="28060">MSSVGTSRPPPFLRKAVRATLILAPLFGMNFLTTLYRPPEVCDDWSRAYDILKNVVDGTQGFFVALLFCYLNGENEVVDFCWNLCMENLALEKEGVNPSRVTHCVATHGHYDHVGNMNLFQDAKWHIVGFTVFQPRDKCYLHPFECNEPFIVDDWVRILPTPGHTLSDVTVIVDAVEGMGTVAVAGDLFEKEEDVEDPSLWIGAGSENPAKQKENRWKIASMADWIIPGHGPIFKVTEKHRDNLKSQLP</sequence>
<dbReference type="PRINTS" id="PR00249">
    <property type="entry name" value="GPCRSECRETIN"/>
</dbReference>
<dbReference type="OrthoDB" id="10250730at2759"/>
<evidence type="ECO:0000256" key="7">
    <source>
        <dbReference type="ARBA" id="ARBA00023136"/>
    </source>
</evidence>
<organism evidence="12">
    <name type="scientific">Notodromas monacha</name>
    <dbReference type="NCBI Taxonomy" id="399045"/>
    <lineage>
        <taxon>Eukaryota</taxon>
        <taxon>Metazoa</taxon>
        <taxon>Ecdysozoa</taxon>
        <taxon>Arthropoda</taxon>
        <taxon>Crustacea</taxon>
        <taxon>Oligostraca</taxon>
        <taxon>Ostracoda</taxon>
        <taxon>Podocopa</taxon>
        <taxon>Podocopida</taxon>
        <taxon>Cypridocopina</taxon>
        <taxon>Cypridoidea</taxon>
        <taxon>Cyprididae</taxon>
        <taxon>Notodromas</taxon>
    </lineage>
</organism>
<dbReference type="AlphaFoldDB" id="A0A7R9BT96"/>
<dbReference type="CDD" id="cd07711">
    <property type="entry name" value="MBLAC1-like_MBL-fold"/>
    <property type="match status" value="1"/>
</dbReference>
<evidence type="ECO:0000256" key="1">
    <source>
        <dbReference type="ARBA" id="ARBA00004141"/>
    </source>
</evidence>
<dbReference type="Gene3D" id="1.20.1070.10">
    <property type="entry name" value="Rhodopsin 7-helix transmembrane proteins"/>
    <property type="match status" value="1"/>
</dbReference>
<dbReference type="GO" id="GO:0016020">
    <property type="term" value="C:membrane"/>
    <property type="evidence" value="ECO:0007669"/>
    <property type="project" value="UniProtKB-SubCell"/>
</dbReference>
<evidence type="ECO:0000313" key="13">
    <source>
        <dbReference type="Proteomes" id="UP000678499"/>
    </source>
</evidence>
<comment type="subcellular location">
    <subcellularLocation>
        <location evidence="2">Cytoplasm</location>
        <location evidence="2">Cytosol</location>
    </subcellularLocation>
    <subcellularLocation>
        <location evidence="1">Membrane</location>
        <topology evidence="1">Multi-pass membrane protein</topology>
    </subcellularLocation>
</comment>
<evidence type="ECO:0000256" key="6">
    <source>
        <dbReference type="ARBA" id="ARBA00022989"/>
    </source>
</evidence>
<keyword evidence="5" id="KW-0812">Transmembrane</keyword>
<evidence type="ECO:0000256" key="4">
    <source>
        <dbReference type="ARBA" id="ARBA00014856"/>
    </source>
</evidence>
<accession>A0A7R9BT96</accession>
<reference evidence="12" key="1">
    <citation type="submission" date="2020-11" db="EMBL/GenBank/DDBJ databases">
        <authorList>
            <person name="Tran Van P."/>
        </authorList>
    </citation>
    <scope>NUCLEOTIDE SEQUENCE</scope>
</reference>
<evidence type="ECO:0000256" key="5">
    <source>
        <dbReference type="ARBA" id="ARBA00022692"/>
    </source>
</evidence>
<dbReference type="Pfam" id="PF00753">
    <property type="entry name" value="Lactamase_B"/>
    <property type="match status" value="1"/>
</dbReference>
<comment type="catalytic activity">
    <reaction evidence="9">
        <text>a ribonucleotidyl-ribonucleotide-RNA + H2O = a 3'-end ribonucleotide-RNA + a 5'-end 5'-phospho-ribonucleoside-RNA + H(+)</text>
        <dbReference type="Rhea" id="RHEA:68096"/>
        <dbReference type="Rhea" id="RHEA-COMP:15179"/>
        <dbReference type="Rhea" id="RHEA-COMP:17355"/>
        <dbReference type="Rhea" id="RHEA-COMP:17428"/>
        <dbReference type="ChEBI" id="CHEBI:15377"/>
        <dbReference type="ChEBI" id="CHEBI:15378"/>
        <dbReference type="ChEBI" id="CHEBI:74896"/>
        <dbReference type="ChEBI" id="CHEBI:138282"/>
        <dbReference type="ChEBI" id="CHEBI:173118"/>
    </reaction>
    <physiologicalReaction direction="left-to-right" evidence="9">
        <dbReference type="Rhea" id="RHEA:68097"/>
    </physiologicalReaction>
</comment>
<evidence type="ECO:0000256" key="8">
    <source>
        <dbReference type="ARBA" id="ARBA00032988"/>
    </source>
</evidence>
<dbReference type="Gene3D" id="3.60.15.10">
    <property type="entry name" value="Ribonuclease Z/Hydroxyacylglutathione hydrolase-like"/>
    <property type="match status" value="1"/>
</dbReference>
<dbReference type="Proteomes" id="UP000678499">
    <property type="component" value="Unassembled WGS sequence"/>
</dbReference>
<keyword evidence="13" id="KW-1185">Reference proteome</keyword>
<keyword evidence="6" id="KW-1133">Transmembrane helix</keyword>
<evidence type="ECO:0000256" key="2">
    <source>
        <dbReference type="ARBA" id="ARBA00004514"/>
    </source>
</evidence>
<dbReference type="InterPro" id="IPR036866">
    <property type="entry name" value="RibonucZ/Hydroxyglut_hydro"/>
</dbReference>
<dbReference type="PANTHER" id="PTHR23200">
    <property type="entry name" value="METALLO-BETA-LACTAMASE DOMAIN-CONTAINING PROTEIN 1"/>
    <property type="match status" value="1"/>
</dbReference>
<dbReference type="EMBL" id="OA883991">
    <property type="protein sequence ID" value="CAD7280118.1"/>
    <property type="molecule type" value="Genomic_DNA"/>
</dbReference>
<dbReference type="EMBL" id="CAJPEX010001954">
    <property type="protein sequence ID" value="CAG0920270.1"/>
    <property type="molecule type" value="Genomic_DNA"/>
</dbReference>
<evidence type="ECO:0000256" key="10">
    <source>
        <dbReference type="ARBA" id="ARBA00045869"/>
    </source>
</evidence>
<name>A0A7R9BT96_9CRUS</name>
<dbReference type="InterPro" id="IPR001279">
    <property type="entry name" value="Metallo-B-lactamas"/>
</dbReference>